<dbReference type="PANTHER" id="PTHR31284">
    <property type="entry name" value="ACID PHOSPHATASE-LIKE PROTEIN"/>
    <property type="match status" value="1"/>
</dbReference>
<dbReference type="GO" id="GO:0045735">
    <property type="term" value="F:nutrient reservoir activity"/>
    <property type="evidence" value="ECO:0007669"/>
    <property type="project" value="UniProtKB-KW"/>
</dbReference>
<dbReference type="OMA" id="IGWRTER"/>
<dbReference type="PIRSF" id="PIRSF002674">
    <property type="entry name" value="VSP"/>
    <property type="match status" value="1"/>
</dbReference>
<gene>
    <name evidence="7" type="ORF">C5167_019908</name>
</gene>
<organism evidence="7 8">
    <name type="scientific">Papaver somniferum</name>
    <name type="common">Opium poppy</name>
    <dbReference type="NCBI Taxonomy" id="3469"/>
    <lineage>
        <taxon>Eukaryota</taxon>
        <taxon>Viridiplantae</taxon>
        <taxon>Streptophyta</taxon>
        <taxon>Embryophyta</taxon>
        <taxon>Tracheophyta</taxon>
        <taxon>Spermatophyta</taxon>
        <taxon>Magnoliopsida</taxon>
        <taxon>Ranunculales</taxon>
        <taxon>Papaveraceae</taxon>
        <taxon>Papaveroideae</taxon>
        <taxon>Papaver</taxon>
    </lineage>
</organism>
<keyword evidence="8" id="KW-1185">Reference proteome</keyword>
<dbReference type="Gene3D" id="3.40.50.1000">
    <property type="entry name" value="HAD superfamily/HAD-like"/>
    <property type="match status" value="1"/>
</dbReference>
<dbReference type="EMBL" id="CM010716">
    <property type="protein sequence ID" value="RZC51493.1"/>
    <property type="molecule type" value="Genomic_DNA"/>
</dbReference>
<dbReference type="Pfam" id="PF03767">
    <property type="entry name" value="Acid_phosphat_B"/>
    <property type="match status" value="1"/>
</dbReference>
<dbReference type="AlphaFoldDB" id="A0A4Y7IRJ7"/>
<sequence>MERFSLFILLATLFSATYCHSSSVERHGGLPLPIHLLRPNSGFGGELPKGLSCNSWRLAVETNNLRYWKTVPAECENYVGHYMLGLHYRQDSKYVTLEAAKYAKSIKLTGDGKDIWVFDIDETSLSDLPYYATHGFGHFYVPNFFTSLYDLGAKPYNSTAFNAWVDTGKAPALPETLKLYKHLKALGFKVVYITGREENRRDITRKNLHAVGYKNWEKLLLKQPSDSKKTATMFKSEKRAMLVKQGYRIWGNIGDQWSDILGTDIGGKTFKLPDPMYYIS</sequence>
<dbReference type="GO" id="GO:0003993">
    <property type="term" value="F:acid phosphatase activity"/>
    <property type="evidence" value="ECO:0007669"/>
    <property type="project" value="InterPro"/>
</dbReference>
<dbReference type="InterPro" id="IPR014403">
    <property type="entry name" value="APS1/VSP"/>
</dbReference>
<evidence type="ECO:0000256" key="5">
    <source>
        <dbReference type="PIRNR" id="PIRNR002674"/>
    </source>
</evidence>
<dbReference type="InterPro" id="IPR010028">
    <property type="entry name" value="Acid_phosphatase_pln"/>
</dbReference>
<feature type="chain" id="PRO_5021316884" description="Acid phosphatase" evidence="6">
    <location>
        <begin position="22"/>
        <end position="280"/>
    </location>
</feature>
<protein>
    <recommendedName>
        <fullName evidence="9">Acid phosphatase</fullName>
    </recommendedName>
</protein>
<evidence type="ECO:0000256" key="6">
    <source>
        <dbReference type="SAM" id="SignalP"/>
    </source>
</evidence>
<dbReference type="SUPFAM" id="SSF56784">
    <property type="entry name" value="HAD-like"/>
    <property type="match status" value="1"/>
</dbReference>
<keyword evidence="4" id="KW-0325">Glycoprotein</keyword>
<evidence type="ECO:0000256" key="4">
    <source>
        <dbReference type="ARBA" id="ARBA00023180"/>
    </source>
</evidence>
<dbReference type="Gramene" id="RZC51493">
    <property type="protein sequence ID" value="RZC51493"/>
    <property type="gene ID" value="C5167_019908"/>
</dbReference>
<evidence type="ECO:0000256" key="3">
    <source>
        <dbReference type="ARBA" id="ARBA00022761"/>
    </source>
</evidence>
<keyword evidence="3" id="KW-0758">Storage protein</keyword>
<feature type="signal peptide" evidence="6">
    <location>
        <begin position="1"/>
        <end position="21"/>
    </location>
</feature>
<accession>A0A4Y7IRJ7</accession>
<comment type="similarity">
    <text evidence="5">Belongs to the APS1/VSP family.</text>
</comment>
<dbReference type="InterPro" id="IPR005519">
    <property type="entry name" value="Acid_phosphat_B-like"/>
</dbReference>
<evidence type="ECO:0000313" key="7">
    <source>
        <dbReference type="EMBL" id="RZC51493.1"/>
    </source>
</evidence>
<evidence type="ECO:0008006" key="9">
    <source>
        <dbReference type="Google" id="ProtNLM"/>
    </source>
</evidence>
<evidence type="ECO:0000256" key="2">
    <source>
        <dbReference type="ARBA" id="ARBA00022729"/>
    </source>
</evidence>
<keyword evidence="2 6" id="KW-0732">Signal</keyword>
<dbReference type="NCBIfam" id="TIGR01675">
    <property type="entry name" value="plant-AP"/>
    <property type="match status" value="1"/>
</dbReference>
<dbReference type="InterPro" id="IPR023214">
    <property type="entry name" value="HAD_sf"/>
</dbReference>
<reference evidence="7 8" key="1">
    <citation type="journal article" date="2018" name="Science">
        <title>The opium poppy genome and morphinan production.</title>
        <authorList>
            <person name="Guo L."/>
            <person name="Winzer T."/>
            <person name="Yang X."/>
            <person name="Li Y."/>
            <person name="Ning Z."/>
            <person name="He Z."/>
            <person name="Teodor R."/>
            <person name="Lu Y."/>
            <person name="Bowser T.A."/>
            <person name="Graham I.A."/>
            <person name="Ye K."/>
        </authorList>
    </citation>
    <scope>NUCLEOTIDE SEQUENCE [LARGE SCALE GENOMIC DNA]</scope>
    <source>
        <strain evidence="8">cv. HN1</strain>
        <tissue evidence="7">Leaves</tissue>
    </source>
</reference>
<dbReference type="CDD" id="cd07535">
    <property type="entry name" value="HAD_VSP"/>
    <property type="match status" value="1"/>
</dbReference>
<name>A0A4Y7IRJ7_PAPSO</name>
<dbReference type="Proteomes" id="UP000316621">
    <property type="component" value="Chromosome 2"/>
</dbReference>
<proteinExistence type="inferred from homology"/>
<evidence type="ECO:0000256" key="1">
    <source>
        <dbReference type="ARBA" id="ARBA00002410"/>
    </source>
</evidence>
<dbReference type="InterPro" id="IPR036412">
    <property type="entry name" value="HAD-like_sf"/>
</dbReference>
<evidence type="ECO:0000313" key="8">
    <source>
        <dbReference type="Proteomes" id="UP000316621"/>
    </source>
</evidence>
<comment type="function">
    <text evidence="1">May function as somatic storage protein during early seedling development.</text>
</comment>
<dbReference type="PANTHER" id="PTHR31284:SF19">
    <property type="entry name" value="VEGETATIVE STORAGE PROTEIN 1-RELATED"/>
    <property type="match status" value="1"/>
</dbReference>